<dbReference type="RefSeq" id="WP_220380029.1">
    <property type="nucleotide sequence ID" value="NZ_CP080544.1"/>
</dbReference>
<keyword evidence="3" id="KW-1185">Reference proteome</keyword>
<dbReference type="Proteomes" id="UP000824755">
    <property type="component" value="Chromosome"/>
</dbReference>
<evidence type="ECO:0000256" key="1">
    <source>
        <dbReference type="SAM" id="SignalP"/>
    </source>
</evidence>
<dbReference type="PROSITE" id="PS51257">
    <property type="entry name" value="PROKAR_LIPOPROTEIN"/>
    <property type="match status" value="1"/>
</dbReference>
<evidence type="ECO:0000313" key="2">
    <source>
        <dbReference type="EMBL" id="QYR53211.1"/>
    </source>
</evidence>
<protein>
    <recommendedName>
        <fullName evidence="4">Lipoprotein</fullName>
    </recommendedName>
</protein>
<evidence type="ECO:0000313" key="3">
    <source>
        <dbReference type="Proteomes" id="UP000824755"/>
    </source>
</evidence>
<gene>
    <name evidence="2" type="ORF">H8L67_01430</name>
</gene>
<name>A0ABX8WQV3_9GAMM</name>
<proteinExistence type="predicted"/>
<feature type="chain" id="PRO_5047152878" description="Lipoprotein" evidence="1">
    <location>
        <begin position="29"/>
        <end position="328"/>
    </location>
</feature>
<reference evidence="2 3" key="1">
    <citation type="submission" date="2021-08" db="EMBL/GenBank/DDBJ databases">
        <title>Lysobacter sp. strain CJ11 Genome sequencing and assembly.</title>
        <authorList>
            <person name="Kim I."/>
        </authorList>
    </citation>
    <scope>NUCLEOTIDE SEQUENCE [LARGE SCALE GENOMIC DNA]</scope>
    <source>
        <strain evidence="2 3">CJ11</strain>
    </source>
</reference>
<organism evidence="2 3">
    <name type="scientific">Lysobacter soyae</name>
    <dbReference type="NCBI Taxonomy" id="2764185"/>
    <lineage>
        <taxon>Bacteria</taxon>
        <taxon>Pseudomonadati</taxon>
        <taxon>Pseudomonadota</taxon>
        <taxon>Gammaproteobacteria</taxon>
        <taxon>Lysobacterales</taxon>
        <taxon>Lysobacteraceae</taxon>
        <taxon>Lysobacter</taxon>
    </lineage>
</organism>
<evidence type="ECO:0008006" key="4">
    <source>
        <dbReference type="Google" id="ProtNLM"/>
    </source>
</evidence>
<dbReference type="EMBL" id="CP080544">
    <property type="protein sequence ID" value="QYR53211.1"/>
    <property type="molecule type" value="Genomic_DNA"/>
</dbReference>
<feature type="signal peptide" evidence="1">
    <location>
        <begin position="1"/>
        <end position="28"/>
    </location>
</feature>
<keyword evidence="1" id="KW-0732">Signal</keyword>
<accession>A0ABX8WQV3</accession>
<sequence>MGNWGKRVYRARALVALALLGTALVACSKPAQDANAHTPVKHTSAPCRGAATPELAIQNMMQALQSNDLERIPCLATTPIMATRLELAWREGRSRWPLTELPLSNKLVPVLGALTAPNADKTLKARFDKSLAGQTNALHQTARGLGLFAVRYLQREGDYTTEERAHYAALIVALGTWAEKAPLGDKQIGHDSIDLLVAAARESGLRDENGIREAGMRGSLRALSPLFAASKDALRKYGLSLDDILGSVTVSRSDDESDADHARVHVTYRVAGNSVSTDVDVERRDGLWYTSGLLTSAEKAINAPQVKIDKPVLVDQNGQPVQAPTAKP</sequence>